<proteinExistence type="predicted"/>
<sequence length="100" mass="10855">MPGQKNGAVENREIRADPTNLKSGEWVGANVPILPVNFLESLTAQACFTPVSYRCASTALETTRMSSWLPGEKIGVVQFAGNELFLLRLNVSLFSRSVGV</sequence>
<dbReference type="EMBL" id="BAABGA010000054">
    <property type="protein sequence ID" value="GAA4461111.1"/>
    <property type="molecule type" value="Genomic_DNA"/>
</dbReference>
<evidence type="ECO:0000313" key="1">
    <source>
        <dbReference type="EMBL" id="GAA4461111.1"/>
    </source>
</evidence>
<evidence type="ECO:0000313" key="2">
    <source>
        <dbReference type="Proteomes" id="UP001500840"/>
    </source>
</evidence>
<gene>
    <name evidence="1" type="ORF">GCM10023156_43100</name>
</gene>
<organism evidence="1 2">
    <name type="scientific">Novipirellula rosea</name>
    <dbReference type="NCBI Taxonomy" id="1031540"/>
    <lineage>
        <taxon>Bacteria</taxon>
        <taxon>Pseudomonadati</taxon>
        <taxon>Planctomycetota</taxon>
        <taxon>Planctomycetia</taxon>
        <taxon>Pirellulales</taxon>
        <taxon>Pirellulaceae</taxon>
        <taxon>Novipirellula</taxon>
    </lineage>
</organism>
<protein>
    <submittedName>
        <fullName evidence="1">Uncharacterized protein</fullName>
    </submittedName>
</protein>
<reference evidence="2" key="1">
    <citation type="journal article" date="2019" name="Int. J. Syst. Evol. Microbiol.">
        <title>The Global Catalogue of Microorganisms (GCM) 10K type strain sequencing project: providing services to taxonomists for standard genome sequencing and annotation.</title>
        <authorList>
            <consortium name="The Broad Institute Genomics Platform"/>
            <consortium name="The Broad Institute Genome Sequencing Center for Infectious Disease"/>
            <person name="Wu L."/>
            <person name="Ma J."/>
        </authorList>
    </citation>
    <scope>NUCLEOTIDE SEQUENCE [LARGE SCALE GENOMIC DNA]</scope>
    <source>
        <strain evidence="2">JCM 17759</strain>
    </source>
</reference>
<comment type="caution">
    <text evidence="1">The sequence shown here is derived from an EMBL/GenBank/DDBJ whole genome shotgun (WGS) entry which is preliminary data.</text>
</comment>
<keyword evidence="2" id="KW-1185">Reference proteome</keyword>
<name>A0ABP8N8L8_9BACT</name>
<accession>A0ABP8N8L8</accession>
<dbReference type="Proteomes" id="UP001500840">
    <property type="component" value="Unassembled WGS sequence"/>
</dbReference>